<evidence type="ECO:0000256" key="3">
    <source>
        <dbReference type="ARBA" id="ARBA00022617"/>
    </source>
</evidence>
<keyword evidence="2" id="KW-0813">Transport</keyword>
<protein>
    <submittedName>
        <fullName evidence="10">Cytochrome c, mono-and diheme variants</fullName>
    </submittedName>
</protein>
<keyword evidence="4" id="KW-0679">Respiratory chain</keyword>
<dbReference type="InterPro" id="IPR008168">
    <property type="entry name" value="Cyt_C_IC"/>
</dbReference>
<dbReference type="Gene3D" id="1.10.760.10">
    <property type="entry name" value="Cytochrome c-like domain"/>
    <property type="match status" value="1"/>
</dbReference>
<evidence type="ECO:0000256" key="8">
    <source>
        <dbReference type="PROSITE-ProRule" id="PRU00433"/>
    </source>
</evidence>
<gene>
    <name evidence="10" type="ORF">SAMN05216236_13349</name>
</gene>
<keyword evidence="3 8" id="KW-0349">Heme</keyword>
<evidence type="ECO:0000256" key="7">
    <source>
        <dbReference type="ARBA" id="ARBA00023004"/>
    </source>
</evidence>
<evidence type="ECO:0000313" key="10">
    <source>
        <dbReference type="EMBL" id="SFU14639.1"/>
    </source>
</evidence>
<organism evidence="10 11">
    <name type="scientific">Sedimentitalea nanhaiensis</name>
    <dbReference type="NCBI Taxonomy" id="999627"/>
    <lineage>
        <taxon>Bacteria</taxon>
        <taxon>Pseudomonadati</taxon>
        <taxon>Pseudomonadota</taxon>
        <taxon>Alphaproteobacteria</taxon>
        <taxon>Rhodobacterales</taxon>
        <taxon>Paracoccaceae</taxon>
        <taxon>Sedimentitalea</taxon>
    </lineage>
</organism>
<evidence type="ECO:0000256" key="2">
    <source>
        <dbReference type="ARBA" id="ARBA00022448"/>
    </source>
</evidence>
<dbReference type="GO" id="GO:0020037">
    <property type="term" value="F:heme binding"/>
    <property type="evidence" value="ECO:0007669"/>
    <property type="project" value="InterPro"/>
</dbReference>
<dbReference type="SUPFAM" id="SSF46626">
    <property type="entry name" value="Cytochrome c"/>
    <property type="match status" value="1"/>
</dbReference>
<evidence type="ECO:0000259" key="9">
    <source>
        <dbReference type="PROSITE" id="PS51007"/>
    </source>
</evidence>
<evidence type="ECO:0000313" key="11">
    <source>
        <dbReference type="Proteomes" id="UP000182466"/>
    </source>
</evidence>
<keyword evidence="6" id="KW-0249">Electron transport</keyword>
<dbReference type="Proteomes" id="UP000182466">
    <property type="component" value="Unassembled WGS sequence"/>
</dbReference>
<dbReference type="GO" id="GO:0009055">
    <property type="term" value="F:electron transfer activity"/>
    <property type="evidence" value="ECO:0007669"/>
    <property type="project" value="InterPro"/>
</dbReference>
<dbReference type="PANTHER" id="PTHR35008:SF4">
    <property type="entry name" value="BLL4482 PROTEIN"/>
    <property type="match status" value="1"/>
</dbReference>
<dbReference type="PROSITE" id="PS51007">
    <property type="entry name" value="CYTC"/>
    <property type="match status" value="1"/>
</dbReference>
<dbReference type="eggNOG" id="COG2010">
    <property type="taxonomic scope" value="Bacteria"/>
</dbReference>
<keyword evidence="11" id="KW-1185">Reference proteome</keyword>
<feature type="domain" description="Cytochrome c" evidence="9">
    <location>
        <begin position="44"/>
        <end position="145"/>
    </location>
</feature>
<evidence type="ECO:0000256" key="4">
    <source>
        <dbReference type="ARBA" id="ARBA00022660"/>
    </source>
</evidence>
<dbReference type="GO" id="GO:0005506">
    <property type="term" value="F:iron ion binding"/>
    <property type="evidence" value="ECO:0007669"/>
    <property type="project" value="InterPro"/>
</dbReference>
<evidence type="ECO:0000256" key="5">
    <source>
        <dbReference type="ARBA" id="ARBA00022723"/>
    </source>
</evidence>
<comment type="cofactor">
    <cofactor evidence="1">
        <name>heme c</name>
        <dbReference type="ChEBI" id="CHEBI:61717"/>
    </cofactor>
</comment>
<dbReference type="InterPro" id="IPR036909">
    <property type="entry name" value="Cyt_c-like_dom_sf"/>
</dbReference>
<dbReference type="STRING" id="999627.SAMN05216236_13349"/>
<dbReference type="InterPro" id="IPR009056">
    <property type="entry name" value="Cyt_c-like_dom"/>
</dbReference>
<dbReference type="Pfam" id="PF13442">
    <property type="entry name" value="Cytochrome_CBB3"/>
    <property type="match status" value="1"/>
</dbReference>
<dbReference type="PANTHER" id="PTHR35008">
    <property type="entry name" value="BLL4482 PROTEIN-RELATED"/>
    <property type="match status" value="1"/>
</dbReference>
<dbReference type="AlphaFoldDB" id="A0A1I7DSL3"/>
<evidence type="ECO:0000256" key="1">
    <source>
        <dbReference type="ARBA" id="ARBA00001926"/>
    </source>
</evidence>
<proteinExistence type="predicted"/>
<keyword evidence="7 8" id="KW-0408">Iron</keyword>
<dbReference type="InterPro" id="IPR051459">
    <property type="entry name" value="Cytochrome_c-type_DH"/>
</dbReference>
<sequence>MKPIYLIGSTVALLALAAAVYVSRQRTGPASAPAAEFTGGASGASIAQGQVLYRENCASCHGKSLEGQPNWREPDADGRLPAPPHDETGHTWHHPDSMLFDYTKFGGQATLAAMGVELESGMPAFGKQLSDDQIRSILDYIKSAWPARVRAAQAERTRADEQARKQ</sequence>
<dbReference type="EMBL" id="FPAW01000033">
    <property type="protein sequence ID" value="SFU14639.1"/>
    <property type="molecule type" value="Genomic_DNA"/>
</dbReference>
<reference evidence="10 11" key="1">
    <citation type="submission" date="2016-10" db="EMBL/GenBank/DDBJ databases">
        <authorList>
            <person name="de Groot N.N."/>
        </authorList>
    </citation>
    <scope>NUCLEOTIDE SEQUENCE [LARGE SCALE GENOMIC DNA]</scope>
    <source>
        <strain evidence="10 11">CGMCC 1.10959</strain>
    </source>
</reference>
<dbReference type="OrthoDB" id="9811281at2"/>
<dbReference type="RefSeq" id="WP_027261396.1">
    <property type="nucleotide sequence ID" value="NZ_FPAW01000033.1"/>
</dbReference>
<accession>A0A1I7DSL3</accession>
<keyword evidence="5 8" id="KW-0479">Metal-binding</keyword>
<dbReference type="PRINTS" id="PR00605">
    <property type="entry name" value="CYTCHROMECIC"/>
</dbReference>
<name>A0A1I7DSL3_9RHOB</name>
<evidence type="ECO:0000256" key="6">
    <source>
        <dbReference type="ARBA" id="ARBA00022982"/>
    </source>
</evidence>